<dbReference type="GO" id="GO:0005978">
    <property type="term" value="P:glycogen biosynthetic process"/>
    <property type="evidence" value="ECO:0007669"/>
    <property type="project" value="UniProtKB-UniRule"/>
</dbReference>
<evidence type="ECO:0000259" key="13">
    <source>
        <dbReference type="Pfam" id="PF08323"/>
    </source>
</evidence>
<evidence type="ECO:0000313" key="14">
    <source>
        <dbReference type="EMBL" id="APZ42092.1"/>
    </source>
</evidence>
<dbReference type="GO" id="GO:0009011">
    <property type="term" value="F:alpha-1,4-glucan glucosyltransferase (ADP-glucose donor) activity"/>
    <property type="evidence" value="ECO:0007669"/>
    <property type="project" value="UniProtKB-UniRule"/>
</dbReference>
<dbReference type="InterPro" id="IPR011835">
    <property type="entry name" value="GS/SS"/>
</dbReference>
<evidence type="ECO:0000256" key="1">
    <source>
        <dbReference type="ARBA" id="ARBA00001478"/>
    </source>
</evidence>
<dbReference type="AlphaFoldDB" id="A0A1P8UE00"/>
<gene>
    <name evidence="11" type="primary">glgA</name>
    <name evidence="14" type="ORF">BW247_02430</name>
</gene>
<dbReference type="SUPFAM" id="SSF53756">
    <property type="entry name" value="UDP-Glycosyltransferase/glycogen phosphorylase"/>
    <property type="match status" value="1"/>
</dbReference>
<evidence type="ECO:0000256" key="10">
    <source>
        <dbReference type="ARBA" id="ARBA00031722"/>
    </source>
</evidence>
<dbReference type="InterPro" id="IPR001296">
    <property type="entry name" value="Glyco_trans_1"/>
</dbReference>
<keyword evidence="7 11" id="KW-0328">Glycosyltransferase</keyword>
<comment type="similarity">
    <text evidence="4 11">Belongs to the glycosyltransferase 1 family. Bacterial/plant glycogen synthase subfamily.</text>
</comment>
<evidence type="ECO:0000256" key="2">
    <source>
        <dbReference type="ARBA" id="ARBA00002764"/>
    </source>
</evidence>
<accession>A0A1P8UE00</accession>
<dbReference type="UniPathway" id="UPA00164"/>
<dbReference type="EMBL" id="CP019434">
    <property type="protein sequence ID" value="APZ42092.1"/>
    <property type="molecule type" value="Genomic_DNA"/>
</dbReference>
<dbReference type="Gene3D" id="3.40.50.2000">
    <property type="entry name" value="Glycogen Phosphorylase B"/>
    <property type="match status" value="2"/>
</dbReference>
<feature type="domain" description="Glycosyl transferase family 1" evidence="12">
    <location>
        <begin position="295"/>
        <end position="449"/>
    </location>
</feature>
<reference evidence="14 15" key="1">
    <citation type="submission" date="2017-01" db="EMBL/GenBank/DDBJ databases">
        <title>Draft sequence of Acidihalobacter ferrooxidans strain DSM 14175 (strain V8).</title>
        <authorList>
            <person name="Khaleque H.N."/>
            <person name="Ramsay J.P."/>
            <person name="Murphy R.J.T."/>
            <person name="Kaksonen A.H."/>
            <person name="Boxall N.J."/>
            <person name="Watkin E.L.J."/>
        </authorList>
    </citation>
    <scope>NUCLEOTIDE SEQUENCE [LARGE SCALE GENOMIC DNA]</scope>
    <source>
        <strain evidence="14 15">V8</strain>
    </source>
</reference>
<keyword evidence="15" id="KW-1185">Reference proteome</keyword>
<evidence type="ECO:0000256" key="6">
    <source>
        <dbReference type="ARBA" id="ARBA00019935"/>
    </source>
</evidence>
<protein>
    <recommendedName>
        <fullName evidence="6 11">Glycogen synthase</fullName>
        <ecNumber evidence="5 11">2.4.1.21</ecNumber>
    </recommendedName>
    <alternativeName>
        <fullName evidence="10 11">Starch [bacterial glycogen] synthase</fullName>
    </alternativeName>
</protein>
<organism evidence="14 15">
    <name type="scientific">Acidihalobacter ferrooxydans</name>
    <dbReference type="NCBI Taxonomy" id="1765967"/>
    <lineage>
        <taxon>Bacteria</taxon>
        <taxon>Pseudomonadati</taxon>
        <taxon>Pseudomonadota</taxon>
        <taxon>Gammaproteobacteria</taxon>
        <taxon>Chromatiales</taxon>
        <taxon>Ectothiorhodospiraceae</taxon>
        <taxon>Acidihalobacter</taxon>
    </lineage>
</organism>
<comment type="pathway">
    <text evidence="3 11">Glycan biosynthesis; glycogen biosynthesis.</text>
</comment>
<dbReference type="CDD" id="cd03791">
    <property type="entry name" value="GT5_Glycogen_synthase_DULL1-like"/>
    <property type="match status" value="1"/>
</dbReference>
<evidence type="ECO:0000256" key="5">
    <source>
        <dbReference type="ARBA" id="ARBA00012588"/>
    </source>
</evidence>
<dbReference type="GO" id="GO:0004373">
    <property type="term" value="F:alpha-1,4-glucan glucosyltransferase (UDP-glucose donor) activity"/>
    <property type="evidence" value="ECO:0007669"/>
    <property type="project" value="InterPro"/>
</dbReference>
<evidence type="ECO:0000256" key="8">
    <source>
        <dbReference type="ARBA" id="ARBA00022679"/>
    </source>
</evidence>
<feature type="binding site" evidence="11">
    <location>
        <position position="15"/>
    </location>
    <ligand>
        <name>ADP-alpha-D-glucose</name>
        <dbReference type="ChEBI" id="CHEBI:57498"/>
    </ligand>
</feature>
<dbReference type="Proteomes" id="UP000243807">
    <property type="component" value="Chromosome"/>
</dbReference>
<dbReference type="RefSeq" id="WP_076835493.1">
    <property type="nucleotide sequence ID" value="NZ_CP019434.1"/>
</dbReference>
<comment type="function">
    <text evidence="2 11">Synthesizes alpha-1,4-glucan chains using ADP-glucose.</text>
</comment>
<evidence type="ECO:0000256" key="11">
    <source>
        <dbReference type="HAMAP-Rule" id="MF_00484"/>
    </source>
</evidence>
<evidence type="ECO:0000256" key="3">
    <source>
        <dbReference type="ARBA" id="ARBA00004964"/>
    </source>
</evidence>
<dbReference type="KEGG" id="afy:BW247_02430"/>
<dbReference type="Pfam" id="PF00534">
    <property type="entry name" value="Glycos_transf_1"/>
    <property type="match status" value="1"/>
</dbReference>
<dbReference type="EC" id="2.4.1.21" evidence="5 11"/>
<name>A0A1P8UE00_9GAMM</name>
<evidence type="ECO:0000256" key="4">
    <source>
        <dbReference type="ARBA" id="ARBA00010281"/>
    </source>
</evidence>
<evidence type="ECO:0000313" key="15">
    <source>
        <dbReference type="Proteomes" id="UP000243807"/>
    </source>
</evidence>
<dbReference type="InterPro" id="IPR013534">
    <property type="entry name" value="Starch_synth_cat_dom"/>
</dbReference>
<feature type="domain" description="Starch synthase catalytic" evidence="13">
    <location>
        <begin position="2"/>
        <end position="237"/>
    </location>
</feature>
<proteinExistence type="inferred from homology"/>
<dbReference type="NCBIfam" id="TIGR02095">
    <property type="entry name" value="glgA"/>
    <property type="match status" value="1"/>
</dbReference>
<dbReference type="NCBIfam" id="NF001899">
    <property type="entry name" value="PRK00654.1-2"/>
    <property type="match status" value="1"/>
</dbReference>
<dbReference type="Pfam" id="PF08323">
    <property type="entry name" value="Glyco_transf_5"/>
    <property type="match status" value="1"/>
</dbReference>
<keyword evidence="9 11" id="KW-0320">Glycogen biosynthesis</keyword>
<evidence type="ECO:0000259" key="12">
    <source>
        <dbReference type="Pfam" id="PF00534"/>
    </source>
</evidence>
<evidence type="ECO:0000256" key="9">
    <source>
        <dbReference type="ARBA" id="ARBA00023056"/>
    </source>
</evidence>
<dbReference type="OrthoDB" id="9808590at2"/>
<dbReference type="PANTHER" id="PTHR45825:SF11">
    <property type="entry name" value="ALPHA AMYLASE DOMAIN-CONTAINING PROTEIN"/>
    <property type="match status" value="1"/>
</dbReference>
<sequence>MRILFASSEAHPLIKTGGLADVSGSLAAALVEQGHDVRLILPAYAAVTRNHRWRELGTLTLPGVRGRLALLEGTLPGTDVTVWLVDAPLYFDRAGDPYRAPDGRDWQDNHLRFGLFSRVIAALAQGIGPTDWQPDILHCNDWQTGLAPALLADIPDRPASVFTIHNLAYQGLFPKSAFIELELPGALWATDGLEFYGQISFIKGGLVFADRLTTVSPTYAREIRTPQYGCGLEGLLNQRAEVISGILNGIDTHTWNPRTDRYISQPYEPTDRVAKGHNRAALRAEFGLDDSHPGPLFGHIGRMVEQKGIDLILAALEPLLASGRAQAVILGSGEQRFEQALQRLAARYPRQLGVQIGYDERIAHYIEAGADAFLMPSRFEPCGLNQLYSLCYGTLPIVHRTGGLADTVSDATPETLAAGTANGFVFDTSSTAGLAAALERAIEAWKQPELWATLMATGAARDSSWQRSAAEYETLYRELHSPG</sequence>
<dbReference type="STRING" id="1765967.BW247_02430"/>
<dbReference type="PANTHER" id="PTHR45825">
    <property type="entry name" value="GRANULE-BOUND STARCH SYNTHASE 1, CHLOROPLASTIC/AMYLOPLASTIC"/>
    <property type="match status" value="1"/>
</dbReference>
<dbReference type="HAMAP" id="MF_00484">
    <property type="entry name" value="Glycogen_synth"/>
    <property type="match status" value="1"/>
</dbReference>
<keyword evidence="8 11" id="KW-0808">Transferase</keyword>
<comment type="catalytic activity">
    <reaction evidence="1 11">
        <text>[(1-&gt;4)-alpha-D-glucosyl](n) + ADP-alpha-D-glucose = [(1-&gt;4)-alpha-D-glucosyl](n+1) + ADP + H(+)</text>
        <dbReference type="Rhea" id="RHEA:18189"/>
        <dbReference type="Rhea" id="RHEA-COMP:9584"/>
        <dbReference type="Rhea" id="RHEA-COMP:9587"/>
        <dbReference type="ChEBI" id="CHEBI:15378"/>
        <dbReference type="ChEBI" id="CHEBI:15444"/>
        <dbReference type="ChEBI" id="CHEBI:57498"/>
        <dbReference type="ChEBI" id="CHEBI:456216"/>
        <dbReference type="EC" id="2.4.1.21"/>
    </reaction>
</comment>
<evidence type="ECO:0000256" key="7">
    <source>
        <dbReference type="ARBA" id="ARBA00022676"/>
    </source>
</evidence>